<keyword evidence="5" id="KW-0067">ATP-binding</keyword>
<dbReference type="SUPFAM" id="SSF55608">
    <property type="entry name" value="Homing endonucleases"/>
    <property type="match status" value="1"/>
</dbReference>
<organism evidence="11 12">
    <name type="scientific">Candidatus Nealsonbacteria bacterium CG09_land_8_20_14_0_10_42_14</name>
    <dbReference type="NCBI Taxonomy" id="1974707"/>
    <lineage>
        <taxon>Bacteria</taxon>
        <taxon>Candidatus Nealsoniibacteriota</taxon>
    </lineage>
</organism>
<keyword evidence="2" id="KW-0547">Nucleotide-binding</keyword>
<evidence type="ECO:0000313" key="11">
    <source>
        <dbReference type="EMBL" id="PIS17317.1"/>
    </source>
</evidence>
<keyword evidence="6" id="KW-0651">Protein splicing</keyword>
<dbReference type="GO" id="GO:0005524">
    <property type="term" value="F:ATP binding"/>
    <property type="evidence" value="ECO:0007669"/>
    <property type="project" value="UniProtKB-KW"/>
</dbReference>
<dbReference type="GO" id="GO:0009113">
    <property type="term" value="P:purine nucleobase biosynthetic process"/>
    <property type="evidence" value="ECO:0007669"/>
    <property type="project" value="InterPro"/>
</dbReference>
<dbReference type="InterPro" id="IPR004042">
    <property type="entry name" value="Intein_endonuc_central"/>
</dbReference>
<evidence type="ECO:0000256" key="8">
    <source>
        <dbReference type="ARBA" id="ARBA00042242"/>
    </source>
</evidence>
<dbReference type="Gene3D" id="3.10.28.10">
    <property type="entry name" value="Homing endonucleases"/>
    <property type="match status" value="1"/>
</dbReference>
<dbReference type="GO" id="GO:0006164">
    <property type="term" value="P:purine nucleotide biosynthetic process"/>
    <property type="evidence" value="ECO:0007669"/>
    <property type="project" value="UniProtKB-KW"/>
</dbReference>
<comment type="similarity">
    <text evidence="7">Belongs to the GARS family.</text>
</comment>
<dbReference type="InterPro" id="IPR027434">
    <property type="entry name" value="Homing_endonucl"/>
</dbReference>
<dbReference type="GO" id="GO:0004637">
    <property type="term" value="F:phosphoribosylamine-glycine ligase activity"/>
    <property type="evidence" value="ECO:0007669"/>
    <property type="project" value="InterPro"/>
</dbReference>
<dbReference type="GO" id="GO:0004519">
    <property type="term" value="F:endonuclease activity"/>
    <property type="evidence" value="ECO:0007669"/>
    <property type="project" value="InterPro"/>
</dbReference>
<dbReference type="InterPro" id="IPR020560">
    <property type="entry name" value="PRibGlycinamide_synth_C-dom"/>
</dbReference>
<evidence type="ECO:0000256" key="3">
    <source>
        <dbReference type="ARBA" id="ARBA00022755"/>
    </source>
</evidence>
<name>A0A2H0WXH2_9BACT</name>
<gene>
    <name evidence="11" type="ORF">COT59_01285</name>
</gene>
<accession>A0A2H0WXH2</accession>
<evidence type="ECO:0000256" key="4">
    <source>
        <dbReference type="ARBA" id="ARBA00022813"/>
    </source>
</evidence>
<protein>
    <recommendedName>
        <fullName evidence="8">Glycinamide ribonucleotide synthetase</fullName>
    </recommendedName>
    <alternativeName>
        <fullName evidence="9">Phosphoribosylglycinamide synthetase</fullName>
    </alternativeName>
</protein>
<evidence type="ECO:0000256" key="2">
    <source>
        <dbReference type="ARBA" id="ARBA00022741"/>
    </source>
</evidence>
<dbReference type="InterPro" id="IPR006141">
    <property type="entry name" value="Intein_N"/>
</dbReference>
<evidence type="ECO:0000259" key="10">
    <source>
        <dbReference type="PROSITE" id="PS50819"/>
    </source>
</evidence>
<evidence type="ECO:0000313" key="12">
    <source>
        <dbReference type="Proteomes" id="UP000229675"/>
    </source>
</evidence>
<comment type="caution">
    <text evidence="11">The sequence shown here is derived from an EMBL/GenBank/DDBJ whole genome shotgun (WGS) entry which is preliminary data.</text>
</comment>
<dbReference type="InterPro" id="IPR011054">
    <property type="entry name" value="Rudment_hybrid_motif"/>
</dbReference>
<dbReference type="GO" id="GO:0016539">
    <property type="term" value="P:intein-mediated protein splicing"/>
    <property type="evidence" value="ECO:0007669"/>
    <property type="project" value="InterPro"/>
</dbReference>
<sequence>MDNNFSAKKFLFVSWESLSGDLAWQIKKEGHEVKVYIRNETDQDVYDGFIEKIERWEDYVDWADAVVFDDVGFGEIADELRKKGKLVVGGSGYTDKLEDDREFGQTEMAKAGMLVLPHWDFSDFNSAIKFLQENPGRYVFKPNFAAGRDEDNHDLLFLGEEEDGKDILEIIESNKKFLHSKIKTFQLQKFASGVEIAVGAFFNGEDFIYPINVNFEHKRLFPGEIGPFTGEMGCYDKKTEVLTEDGWKYFKNLTYQDKIATLNPRTNQLEYRRPSNIVSYDHHKKMVQIKNQTIDILVTPEHNMWVQKRYQKDWQFIRADLMLSNAPKIARTANWQGKKYDENKAAFLGIYLAEGSVSKNPHGGHQVVISGANSKKTKKIQRILNKTSLNWKRNKKGWHIYDKFLYQELVKYGKSYEKYVPPEIKNADKESIKAFLDAYGVGDATVMRGGWRIFYTSSKRIADDIQELLLKIGRVGIIKERNRFNRKQWLKDHWVRQKHKAFEVIERINKIYSYLDKRNTKIVKYQGKVYCATVPSHIMYVRRKGKPYWCGNTAMYWSSPNRIFNETLLKIKERLKEANYVGYIDINCIANARGIYPLEFTSRFGYPTISIQTEGILTPRGEFLYRLANHENFELKTKKGFQIGVVVALTPYIYVSSYSQDISTYHNLSILFRRPNPNLEGIHLGDVKLVDDRLRVAGVSGYVLIVTGSGQTVEEARRQTYSRVKNIRLQNMFYRVDIGTRWYQDSDRLQSWGYL</sequence>
<evidence type="ECO:0000256" key="9">
    <source>
        <dbReference type="ARBA" id="ARBA00042864"/>
    </source>
</evidence>
<keyword evidence="1" id="KW-0436">Ligase</keyword>
<dbReference type="PROSITE" id="PS50819">
    <property type="entry name" value="INTEIN_ENDONUCLEASE"/>
    <property type="match status" value="1"/>
</dbReference>
<dbReference type="InterPro" id="IPR037123">
    <property type="entry name" value="PRibGlycinamide_synth_C_sf"/>
</dbReference>
<dbReference type="PROSITE" id="PS50817">
    <property type="entry name" value="INTEIN_N_TER"/>
    <property type="match status" value="1"/>
</dbReference>
<feature type="domain" description="DOD-type homing endonuclease" evidence="10">
    <location>
        <begin position="347"/>
        <end position="474"/>
    </location>
</feature>
<evidence type="ECO:0000256" key="6">
    <source>
        <dbReference type="ARBA" id="ARBA00023000"/>
    </source>
</evidence>
<dbReference type="SUPFAM" id="SSF56059">
    <property type="entry name" value="Glutathione synthetase ATP-binding domain-like"/>
    <property type="match status" value="1"/>
</dbReference>
<proteinExistence type="inferred from homology"/>
<evidence type="ECO:0000256" key="5">
    <source>
        <dbReference type="ARBA" id="ARBA00022840"/>
    </source>
</evidence>
<dbReference type="Pfam" id="PF02843">
    <property type="entry name" value="GARS_C"/>
    <property type="match status" value="1"/>
</dbReference>
<dbReference type="Gene3D" id="2.170.16.10">
    <property type="entry name" value="Hedgehog/Intein (Hint) domain"/>
    <property type="match status" value="1"/>
</dbReference>
<dbReference type="Gene3D" id="3.90.600.10">
    <property type="entry name" value="Phosphoribosylglycinamide synthetase, C-terminal domain"/>
    <property type="match status" value="1"/>
</dbReference>
<reference evidence="12" key="1">
    <citation type="submission" date="2017-09" db="EMBL/GenBank/DDBJ databases">
        <title>Depth-based differentiation of microbial function through sediment-hosted aquifers and enrichment of novel symbionts in the deep terrestrial subsurface.</title>
        <authorList>
            <person name="Probst A.J."/>
            <person name="Ladd B."/>
            <person name="Jarett J.K."/>
            <person name="Geller-Mcgrath D.E."/>
            <person name="Sieber C.M.K."/>
            <person name="Emerson J.B."/>
            <person name="Anantharaman K."/>
            <person name="Thomas B.C."/>
            <person name="Malmstrom R."/>
            <person name="Stieglmeier M."/>
            <person name="Klingl A."/>
            <person name="Woyke T."/>
            <person name="Ryan C.M."/>
            <person name="Banfield J.F."/>
        </authorList>
    </citation>
    <scope>NUCLEOTIDE SEQUENCE [LARGE SCALE GENOMIC DNA]</scope>
</reference>
<keyword evidence="3" id="KW-0658">Purine biosynthesis</keyword>
<dbReference type="EMBL" id="PEZD01000028">
    <property type="protein sequence ID" value="PIS17317.1"/>
    <property type="molecule type" value="Genomic_DNA"/>
</dbReference>
<dbReference type="SUPFAM" id="SSF51294">
    <property type="entry name" value="Hedgehog/intein (Hint) domain"/>
    <property type="match status" value="1"/>
</dbReference>
<dbReference type="InterPro" id="IPR000115">
    <property type="entry name" value="PRibGlycinamide_synth"/>
</dbReference>
<dbReference type="PANTHER" id="PTHR43472">
    <property type="entry name" value="PHOSPHORIBOSYLAMINE--GLYCINE LIGASE"/>
    <property type="match status" value="1"/>
</dbReference>
<dbReference type="AlphaFoldDB" id="A0A2H0WXH2"/>
<dbReference type="InterPro" id="IPR036844">
    <property type="entry name" value="Hint_dom_sf"/>
</dbReference>
<dbReference type="SUPFAM" id="SSF51246">
    <property type="entry name" value="Rudiment single hybrid motif"/>
    <property type="match status" value="1"/>
</dbReference>
<dbReference type="InterPro" id="IPR020561">
    <property type="entry name" value="PRibGlycinamid_synth_ATP-grasp"/>
</dbReference>
<evidence type="ECO:0000256" key="1">
    <source>
        <dbReference type="ARBA" id="ARBA00022598"/>
    </source>
</evidence>
<keyword evidence="4" id="KW-0068">Autocatalytic cleavage</keyword>
<evidence type="ECO:0000256" key="7">
    <source>
        <dbReference type="ARBA" id="ARBA00038345"/>
    </source>
</evidence>
<dbReference type="Pfam" id="PF01071">
    <property type="entry name" value="GARS_A"/>
    <property type="match status" value="1"/>
</dbReference>
<dbReference type="SMART" id="SM01210">
    <property type="entry name" value="GARS_C"/>
    <property type="match status" value="1"/>
</dbReference>
<dbReference type="PANTHER" id="PTHR43472:SF1">
    <property type="entry name" value="PHOSPHORIBOSYLAMINE--GLYCINE LIGASE, CHLOROPLASTIC"/>
    <property type="match status" value="1"/>
</dbReference>
<dbReference type="Proteomes" id="UP000229675">
    <property type="component" value="Unassembled WGS sequence"/>
</dbReference>